<evidence type="ECO:0000256" key="3">
    <source>
        <dbReference type="ARBA" id="ARBA00023015"/>
    </source>
</evidence>
<proteinExistence type="predicted"/>
<keyword evidence="9" id="KW-1185">Reference proteome</keyword>
<dbReference type="InterPro" id="IPR050313">
    <property type="entry name" value="Carb_Metab_HTH_regulators"/>
</dbReference>
<dbReference type="Pfam" id="PF08220">
    <property type="entry name" value="HTH_DeoR"/>
    <property type="match status" value="1"/>
</dbReference>
<sequence>MTVRRSDHAERRRAIVEAVRGAGRMSVLDLVGVIGVSAETIRRDLAVLDRTGLISRVHGGAVPFEGAGYETTLSYRSAHLVAEKRRIARAVVEELGVVQSLFLDDGYTPLLVAQALAEADWPVTVVTPSLPAAAALAANERHTVIVLGGLVREKILSTSGHWVREILADLVFEAAVLGSNGITVEHGLTTPDPAVSTVKAMVMARSRRRLFVGVHTKFGVNSFARFAGVADFDALITDRGLAPFAARRFESLGPRVLRV</sequence>
<evidence type="ECO:0000256" key="6">
    <source>
        <dbReference type="ARBA" id="ARBA00024937"/>
    </source>
</evidence>
<dbReference type="Proteomes" id="UP000663801">
    <property type="component" value="Unassembled WGS sequence"/>
</dbReference>
<dbReference type="Gene3D" id="1.10.10.10">
    <property type="entry name" value="Winged helix-like DNA-binding domain superfamily/Winged helix DNA-binding domain"/>
    <property type="match status" value="1"/>
</dbReference>
<dbReference type="SMART" id="SM01134">
    <property type="entry name" value="DeoRC"/>
    <property type="match status" value="1"/>
</dbReference>
<dbReference type="AlphaFoldDB" id="A0A938YK71"/>
<evidence type="ECO:0000256" key="4">
    <source>
        <dbReference type="ARBA" id="ARBA00023125"/>
    </source>
</evidence>
<dbReference type="SUPFAM" id="SSF100950">
    <property type="entry name" value="NagB/RpiA/CoA transferase-like"/>
    <property type="match status" value="1"/>
</dbReference>
<dbReference type="Pfam" id="PF00455">
    <property type="entry name" value="DeoRC"/>
    <property type="match status" value="1"/>
</dbReference>
<keyword evidence="2" id="KW-0678">Repressor</keyword>
<name>A0A938YK71_9ACTN</name>
<dbReference type="GO" id="GO:0003700">
    <property type="term" value="F:DNA-binding transcription factor activity"/>
    <property type="evidence" value="ECO:0007669"/>
    <property type="project" value="InterPro"/>
</dbReference>
<evidence type="ECO:0000313" key="9">
    <source>
        <dbReference type="Proteomes" id="UP000663801"/>
    </source>
</evidence>
<dbReference type="PANTHER" id="PTHR30363:SF4">
    <property type="entry name" value="GLYCEROL-3-PHOSPHATE REGULON REPRESSOR"/>
    <property type="match status" value="1"/>
</dbReference>
<dbReference type="SMART" id="SM00420">
    <property type="entry name" value="HTH_DEOR"/>
    <property type="match status" value="1"/>
</dbReference>
<organism evidence="8 9">
    <name type="scientific">Nakamurella flavida</name>
    <dbReference type="NCBI Taxonomy" id="363630"/>
    <lineage>
        <taxon>Bacteria</taxon>
        <taxon>Bacillati</taxon>
        <taxon>Actinomycetota</taxon>
        <taxon>Actinomycetes</taxon>
        <taxon>Nakamurellales</taxon>
        <taxon>Nakamurellaceae</taxon>
        <taxon>Nakamurella</taxon>
    </lineage>
</organism>
<dbReference type="InterPro" id="IPR001034">
    <property type="entry name" value="DeoR_HTH"/>
</dbReference>
<keyword evidence="3" id="KW-0805">Transcription regulation</keyword>
<dbReference type="InterPro" id="IPR037171">
    <property type="entry name" value="NagB/RpiA_transferase-like"/>
</dbReference>
<comment type="caution">
    <text evidence="8">The sequence shown here is derived from an EMBL/GenBank/DDBJ whole genome shotgun (WGS) entry which is preliminary data.</text>
</comment>
<protein>
    <recommendedName>
        <fullName evidence="1">Lactose phosphotransferase system repressor</fullName>
    </recommendedName>
</protein>
<evidence type="ECO:0000259" key="7">
    <source>
        <dbReference type="PROSITE" id="PS51000"/>
    </source>
</evidence>
<dbReference type="PROSITE" id="PS00894">
    <property type="entry name" value="HTH_DEOR_1"/>
    <property type="match status" value="1"/>
</dbReference>
<dbReference type="EMBL" id="JAERWL010000008">
    <property type="protein sequence ID" value="MBM9476679.1"/>
    <property type="molecule type" value="Genomic_DNA"/>
</dbReference>
<evidence type="ECO:0000256" key="1">
    <source>
        <dbReference type="ARBA" id="ARBA00021390"/>
    </source>
</evidence>
<dbReference type="PROSITE" id="PS51000">
    <property type="entry name" value="HTH_DEOR_2"/>
    <property type="match status" value="1"/>
</dbReference>
<dbReference type="PANTHER" id="PTHR30363">
    <property type="entry name" value="HTH-TYPE TRANSCRIPTIONAL REGULATOR SRLR-RELATED"/>
    <property type="match status" value="1"/>
</dbReference>
<dbReference type="InterPro" id="IPR036388">
    <property type="entry name" value="WH-like_DNA-bd_sf"/>
</dbReference>
<dbReference type="InterPro" id="IPR036390">
    <property type="entry name" value="WH_DNA-bd_sf"/>
</dbReference>
<dbReference type="GO" id="GO:0003677">
    <property type="term" value="F:DNA binding"/>
    <property type="evidence" value="ECO:0007669"/>
    <property type="project" value="UniProtKB-KW"/>
</dbReference>
<gene>
    <name evidence="8" type="ORF">JL107_09510</name>
</gene>
<keyword evidence="4" id="KW-0238">DNA-binding</keyword>
<feature type="domain" description="HTH deoR-type" evidence="7">
    <location>
        <begin position="8"/>
        <end position="63"/>
    </location>
</feature>
<evidence type="ECO:0000313" key="8">
    <source>
        <dbReference type="EMBL" id="MBM9476679.1"/>
    </source>
</evidence>
<reference evidence="8" key="1">
    <citation type="submission" date="2021-01" db="EMBL/GenBank/DDBJ databases">
        <title>KCTC 19127 draft genome.</title>
        <authorList>
            <person name="An D."/>
        </authorList>
    </citation>
    <scope>NUCLEOTIDE SEQUENCE</scope>
    <source>
        <strain evidence="8">KCTC 19127</strain>
    </source>
</reference>
<dbReference type="PRINTS" id="PR00037">
    <property type="entry name" value="HTHLACR"/>
</dbReference>
<accession>A0A938YK71</accession>
<dbReference type="SUPFAM" id="SSF46785">
    <property type="entry name" value="Winged helix' DNA-binding domain"/>
    <property type="match status" value="1"/>
</dbReference>
<dbReference type="InterPro" id="IPR014036">
    <property type="entry name" value="DeoR-like_C"/>
</dbReference>
<evidence type="ECO:0000256" key="2">
    <source>
        <dbReference type="ARBA" id="ARBA00022491"/>
    </source>
</evidence>
<evidence type="ECO:0000256" key="5">
    <source>
        <dbReference type="ARBA" id="ARBA00023163"/>
    </source>
</evidence>
<dbReference type="RefSeq" id="WP_205256791.1">
    <property type="nucleotide sequence ID" value="NZ_BAAAPV010000004.1"/>
</dbReference>
<comment type="function">
    <text evidence="6">Repressor of the lactose catabolism operon. Galactose-6-phosphate is the inducer.</text>
</comment>
<dbReference type="InterPro" id="IPR018356">
    <property type="entry name" value="Tscrpt_reg_HTH_DeoR_CS"/>
</dbReference>
<keyword evidence="5" id="KW-0804">Transcription</keyword>